<gene>
    <name evidence="2" type="ORF">MUN86_05195</name>
</gene>
<evidence type="ECO:0000313" key="3">
    <source>
        <dbReference type="Proteomes" id="UP000830401"/>
    </source>
</evidence>
<evidence type="ECO:0000256" key="1">
    <source>
        <dbReference type="SAM" id="SignalP"/>
    </source>
</evidence>
<dbReference type="RefSeq" id="WP_245122583.1">
    <property type="nucleotide sequence ID" value="NZ_CP095061.1"/>
</dbReference>
<feature type="signal peptide" evidence="1">
    <location>
        <begin position="1"/>
        <end position="21"/>
    </location>
</feature>
<organism evidence="2 3">
    <name type="scientific">Hymenobacter volaticus</name>
    <dbReference type="NCBI Taxonomy" id="2932254"/>
    <lineage>
        <taxon>Bacteria</taxon>
        <taxon>Pseudomonadati</taxon>
        <taxon>Bacteroidota</taxon>
        <taxon>Cytophagia</taxon>
        <taxon>Cytophagales</taxon>
        <taxon>Hymenobacteraceae</taxon>
        <taxon>Hymenobacter</taxon>
    </lineage>
</organism>
<dbReference type="Gene3D" id="1.25.40.390">
    <property type="match status" value="1"/>
</dbReference>
<proteinExistence type="predicted"/>
<keyword evidence="1" id="KW-0732">Signal</keyword>
<name>A0ABY4G8Q7_9BACT</name>
<keyword evidence="3" id="KW-1185">Reference proteome</keyword>
<dbReference type="InterPro" id="IPR011990">
    <property type="entry name" value="TPR-like_helical_dom_sf"/>
</dbReference>
<dbReference type="Pfam" id="PF12771">
    <property type="entry name" value="SusD-like_2"/>
    <property type="match status" value="1"/>
</dbReference>
<dbReference type="Proteomes" id="UP000830401">
    <property type="component" value="Chromosome"/>
</dbReference>
<keyword evidence="2" id="KW-0449">Lipoprotein</keyword>
<dbReference type="PROSITE" id="PS51257">
    <property type="entry name" value="PROKAR_LIPOPROTEIN"/>
    <property type="match status" value="1"/>
</dbReference>
<sequence>MKNTSKFLVALALVSLTTGCSDDFFDINQNPNSLTLESATPNAILAQALKVTADNYGLTLNTYGSWTAGYWGKTGTVNGYNEERTYTYSSTYQQGLWGSVYDNLKDYDNIEKNGAAQGLVYISSIAKIMKVLNYQMLVDQYGDIPYSQSLQADASTPLLAPQYDKAEDIYKDLVVKLDEAVAAIKDPGTNPTAVGSEDIVFGGTMANWTRFANTLKLRILLRQSFVPALDGYVRTEMTKLQSATGGFVIADVVVQPGYLQTAGKQNPFWNMYRATAAGGASTNRNWQAGTQYIIDQYVVNKDPRVSQLYVLATTGTFANTYKGVVLGDPNPLPGSTQISRWKDYGGILKGFDAPTPLMLAAESYFLQAEAKSRGLLTGGDAAAKTDFNNGIQASFVYYYAPAPSRTGTTSNVSANAVADYKKYLTANDKDNDNNGLVDWDAATTRVGVPATGNPRPVSKLEKIIYQKYLAMNSVTGIEAWNEYRRTAFPKFPASLQSSSPRADKLPVRLLYPQTEISTNSTNIPAGINQFTSKVFWDVVD</sequence>
<dbReference type="SUPFAM" id="SSF48452">
    <property type="entry name" value="TPR-like"/>
    <property type="match status" value="1"/>
</dbReference>
<reference evidence="2" key="1">
    <citation type="submission" date="2022-04" db="EMBL/GenBank/DDBJ databases">
        <title>Hymenobacter sp. isolated from the air.</title>
        <authorList>
            <person name="Won M."/>
            <person name="Lee C.-M."/>
            <person name="Woen H.-Y."/>
            <person name="Kwon S.-W."/>
        </authorList>
    </citation>
    <scope>NUCLEOTIDE SEQUENCE</scope>
    <source>
        <strain evidence="2">5420S-77</strain>
    </source>
</reference>
<feature type="chain" id="PRO_5046288746" evidence="1">
    <location>
        <begin position="22"/>
        <end position="540"/>
    </location>
</feature>
<dbReference type="EMBL" id="CP095061">
    <property type="protein sequence ID" value="UOQ67287.1"/>
    <property type="molecule type" value="Genomic_DNA"/>
</dbReference>
<evidence type="ECO:0000313" key="2">
    <source>
        <dbReference type="EMBL" id="UOQ67287.1"/>
    </source>
</evidence>
<protein>
    <submittedName>
        <fullName evidence="2">SusD/RagB family nutrient-binding outer membrane lipoprotein</fullName>
    </submittedName>
</protein>
<accession>A0ABY4G8Q7</accession>
<dbReference type="InterPro" id="IPR041662">
    <property type="entry name" value="SusD-like_2"/>
</dbReference>